<reference evidence="1 2" key="1">
    <citation type="journal article" date="2018" name="BMC Genomics">
        <title>Whole genome sequencing and function prediction of 133 gut anaerobes isolated from chicken caecum in pure cultures.</title>
        <authorList>
            <person name="Medvecky M."/>
            <person name="Cejkova D."/>
            <person name="Polansky O."/>
            <person name="Karasova D."/>
            <person name="Kubasova T."/>
            <person name="Cizek A."/>
            <person name="Rychlik I."/>
        </authorList>
    </citation>
    <scope>NUCLEOTIDE SEQUENCE [LARGE SCALE GENOMIC DNA]</scope>
    <source>
        <strain evidence="1 2">An13</strain>
    </source>
</reference>
<organism evidence="1 2">
    <name type="scientific">Massilimicrobiota timonensis</name>
    <dbReference type="NCBI Taxonomy" id="1776392"/>
    <lineage>
        <taxon>Bacteria</taxon>
        <taxon>Bacillati</taxon>
        <taxon>Bacillota</taxon>
        <taxon>Erysipelotrichia</taxon>
        <taxon>Erysipelotrichales</taxon>
        <taxon>Erysipelotrichaceae</taxon>
        <taxon>Massilimicrobiota</taxon>
    </lineage>
</organism>
<dbReference type="OrthoDB" id="1646228at2"/>
<evidence type="ECO:0000313" key="1">
    <source>
        <dbReference type="EMBL" id="OUQ33355.1"/>
    </source>
</evidence>
<proteinExistence type="predicted"/>
<evidence type="ECO:0000313" key="2">
    <source>
        <dbReference type="Proteomes" id="UP000195305"/>
    </source>
</evidence>
<keyword evidence="2" id="KW-1185">Reference proteome</keyword>
<evidence type="ECO:0008006" key="3">
    <source>
        <dbReference type="Google" id="ProtNLM"/>
    </source>
</evidence>
<dbReference type="Proteomes" id="UP000195305">
    <property type="component" value="Unassembled WGS sequence"/>
</dbReference>
<dbReference type="EMBL" id="NFLJ01000032">
    <property type="protein sequence ID" value="OUQ33355.1"/>
    <property type="molecule type" value="Genomic_DNA"/>
</dbReference>
<sequence length="190" mass="22659">MILFVDETECKDYFIVAGLLTESKSKTDDAFKRFKKKVKNFPIPPKKKEKLFTEFKSVLLDKEYQKIKVCMLEHIDSLNYSVIYSVYKKDGNKFNQDIKERIYLQLLNNIVLNIDEQIDIIFDTFNKKDFEEKIINSIKLNHNVLSIIQQDSRLEFGLQFIDNICSVIRLHIDRKESTLYYLLSNYYEVN</sequence>
<dbReference type="InterPro" id="IPR024524">
    <property type="entry name" value="DUF3800"/>
</dbReference>
<name>A0A1Y4STW7_9FIRM</name>
<dbReference type="RefSeq" id="WP_087304913.1">
    <property type="nucleotide sequence ID" value="NZ_NFLJ01000032.1"/>
</dbReference>
<accession>A0A1Y4STW7</accession>
<protein>
    <recommendedName>
        <fullName evidence="3">DUF3800 domain-containing protein</fullName>
    </recommendedName>
</protein>
<dbReference type="Pfam" id="PF12686">
    <property type="entry name" value="DUF3800"/>
    <property type="match status" value="1"/>
</dbReference>
<dbReference type="AlphaFoldDB" id="A0A1Y4STW7"/>
<gene>
    <name evidence="1" type="ORF">B5E75_10635</name>
</gene>
<comment type="caution">
    <text evidence="1">The sequence shown here is derived from an EMBL/GenBank/DDBJ whole genome shotgun (WGS) entry which is preliminary data.</text>
</comment>